<feature type="compositionally biased region" description="Low complexity" evidence="15">
    <location>
        <begin position="276"/>
        <end position="296"/>
    </location>
</feature>
<feature type="domain" description="Calponin-homology (CH)" evidence="16">
    <location>
        <begin position="943"/>
        <end position="1048"/>
    </location>
</feature>
<feature type="coiled-coil region" evidence="14">
    <location>
        <begin position="531"/>
        <end position="727"/>
    </location>
</feature>
<evidence type="ECO:0000256" key="1">
    <source>
        <dbReference type="ARBA" id="ARBA00004186"/>
    </source>
</evidence>
<dbReference type="PROSITE" id="PS50021">
    <property type="entry name" value="CH"/>
    <property type="match status" value="1"/>
</dbReference>
<evidence type="ECO:0000256" key="3">
    <source>
        <dbReference type="ARBA" id="ARBA00011235"/>
    </source>
</evidence>
<dbReference type="GO" id="GO:0005819">
    <property type="term" value="C:spindle"/>
    <property type="evidence" value="ECO:0007669"/>
    <property type="project" value="UniProtKB-SubCell"/>
</dbReference>
<sequence>MAGGAPTTNGTVAKAKKSSAAVMPSAENKAKANTTNTARRASSSSSKEPSSSRERERVRTSRTAAGKKTGSGGADGVQPKRSRAQGAEPEGRMSKSKSDGQLGERAVLEGRVKELLGVARTKDVEILQLRGELRELRVQLGLPEEAELEEEEEEPQRATPISAADVESTLRLLQEQNQAIRAELNLLKSENRMLKDRLNALGFSLEQRLDGADKLFGHASLSPDPTSSGSGGGALASSVEGSAPGSMEDLLTGRQRSGSVDNLDSECSEVYQAVTSSDDALDAPSGSSSSSESEGVPGRERSRKGSSGNASEVSVACLTERIHQMEENQHSTAEELQATLQELADLQQITQELNGENERLGEEKVLLMDSLCQQSDKLESCGRQIEYLRSLLDEHCVAYSVDEDIKSGRYMELEQRYVEMAENARFEREQLLGVQQHLSNTLKMAEQDNADAQGVIQALKERNQQMERVAEQEREGRVAMATALEECRAVVGGEQAELARCRAALEQERHTVAELYAMHNAGDKNHIRTLLDNARHDKEQAQRHANTLQDQLSHTHTEVNRLTDTLTKLDAEYREFQAEVSVELADQKRLLEQQQGALQEREGQIARMKDNIYELEDEVEQHRAVKLHDNLIISELQNSVKKLQDQKHHMEREIKILHRRLREESAEWRQFQADLQTAVVIANDIKSEAQEEIGDLRRLLQDALVNNDTLSKELDELKNRKHEEERGRVYNYMNAVERDLAALRQGLGLSRRSSTSSEPSPTVKTLIKSFDSASQGPGASSAAAAAAAAVAAVATVTAMAPTATTTLPRTPLSPAPLKTPPAAAVSPIQRHSMGSSVCAGKALSSLADKRPSYSDITMPTDHLLRGSSSRAVPPLQRGPVDATKAISVSRRSSEEVSATDGNSASSLMPTPPLSLAAASPSARSRLREERKDPLSALAREYGGSKRNALLRWCQRKTEGYQNIDITNFSSSWNDGLAFCALLHTYLPAHIPYHQLNSQDKRRNLTLAFQAAESVGIKSTLDMNELVQRERPDWQSVMSYVTAIYKYFET</sequence>
<feature type="region of interest" description="Disordered" evidence="15">
    <location>
        <begin position="1"/>
        <end position="105"/>
    </location>
</feature>
<dbReference type="InterPro" id="IPR036872">
    <property type="entry name" value="CH_dom_sf"/>
</dbReference>
<evidence type="ECO:0000256" key="13">
    <source>
        <dbReference type="RuleBase" id="RU367063"/>
    </source>
</evidence>
<dbReference type="SMART" id="SM00033">
    <property type="entry name" value="CH"/>
    <property type="match status" value="1"/>
</dbReference>
<dbReference type="GO" id="GO:0005921">
    <property type="term" value="C:gap junction"/>
    <property type="evidence" value="ECO:0007669"/>
    <property type="project" value="UniProtKB-SubCell"/>
</dbReference>
<feature type="compositionally biased region" description="Basic and acidic residues" evidence="15">
    <location>
        <begin position="89"/>
        <end position="98"/>
    </location>
</feature>
<feature type="compositionally biased region" description="Low complexity" evidence="15">
    <location>
        <begin position="903"/>
        <end position="923"/>
    </location>
</feature>
<evidence type="ECO:0000256" key="7">
    <source>
        <dbReference type="ARBA" id="ARBA00022868"/>
    </source>
</evidence>
<evidence type="ECO:0000256" key="11">
    <source>
        <dbReference type="ARBA" id="ARBA00023306"/>
    </source>
</evidence>
<feature type="coiled-coil region" evidence="14">
    <location>
        <begin position="163"/>
        <end position="197"/>
    </location>
</feature>
<evidence type="ECO:0000256" key="15">
    <source>
        <dbReference type="SAM" id="MobiDB-lite"/>
    </source>
</evidence>
<keyword evidence="5 13" id="KW-0963">Cytoplasm</keyword>
<feature type="compositionally biased region" description="Basic and acidic residues" evidence="15">
    <location>
        <begin position="50"/>
        <end position="59"/>
    </location>
</feature>
<dbReference type="Pfam" id="PF00307">
    <property type="entry name" value="CH"/>
    <property type="match status" value="1"/>
</dbReference>
<reference evidence="17 18" key="1">
    <citation type="submission" date="2024-09" db="EMBL/GenBank/DDBJ databases">
        <title>A chromosome-level genome assembly of Gray's grenadier anchovy, Coilia grayii.</title>
        <authorList>
            <person name="Fu Z."/>
        </authorList>
    </citation>
    <scope>NUCLEOTIDE SEQUENCE [LARGE SCALE GENOMIC DNA]</scope>
    <source>
        <strain evidence="17">G4</strain>
        <tissue evidence="17">Muscle</tissue>
    </source>
</reference>
<organism evidence="17 18">
    <name type="scientific">Coilia grayii</name>
    <name type="common">Gray's grenadier anchovy</name>
    <dbReference type="NCBI Taxonomy" id="363190"/>
    <lineage>
        <taxon>Eukaryota</taxon>
        <taxon>Metazoa</taxon>
        <taxon>Chordata</taxon>
        <taxon>Craniata</taxon>
        <taxon>Vertebrata</taxon>
        <taxon>Euteleostomi</taxon>
        <taxon>Actinopterygii</taxon>
        <taxon>Neopterygii</taxon>
        <taxon>Teleostei</taxon>
        <taxon>Clupei</taxon>
        <taxon>Clupeiformes</taxon>
        <taxon>Clupeoidei</taxon>
        <taxon>Engraulidae</taxon>
        <taxon>Coilinae</taxon>
        <taxon>Coilia</taxon>
    </lineage>
</organism>
<keyword evidence="10 13" id="KW-0206">Cytoskeleton</keyword>
<proteinExistence type="inferred from homology"/>
<comment type="similarity">
    <text evidence="2 13">Belongs to the cytospin-A family.</text>
</comment>
<feature type="region of interest" description="Disordered" evidence="15">
    <location>
        <begin position="851"/>
        <end position="931"/>
    </location>
</feature>
<dbReference type="Gene3D" id="1.10.418.10">
    <property type="entry name" value="Calponin-like domain"/>
    <property type="match status" value="1"/>
</dbReference>
<gene>
    <name evidence="17" type="ORF">ACEWY4_011603</name>
</gene>
<accession>A0ABD1JY67</accession>
<evidence type="ECO:0000256" key="5">
    <source>
        <dbReference type="ARBA" id="ARBA00022490"/>
    </source>
</evidence>
<evidence type="ECO:0000256" key="9">
    <source>
        <dbReference type="ARBA" id="ARBA00023054"/>
    </source>
</evidence>
<dbReference type="PANTHER" id="PTHR23167:SF18">
    <property type="entry name" value="CYTOSPIN-A"/>
    <property type="match status" value="1"/>
</dbReference>
<feature type="coiled-coil region" evidence="14">
    <location>
        <begin position="410"/>
        <end position="476"/>
    </location>
</feature>
<keyword evidence="7 13" id="KW-0303">Gap junction</keyword>
<evidence type="ECO:0000313" key="17">
    <source>
        <dbReference type="EMBL" id="KAL2091805.1"/>
    </source>
</evidence>
<dbReference type="AlphaFoldDB" id="A0ABD1JY67"/>
<keyword evidence="8 13" id="KW-0965">Cell junction</keyword>
<comment type="subcellular location">
    <subcellularLocation>
        <location evidence="1 13">Cytoplasm</location>
        <location evidence="1 13">Cytoskeleton</location>
        <location evidence="1 13">Spindle</location>
    </subcellularLocation>
    <subcellularLocation>
        <location evidence="13">Cytoplasm</location>
        <location evidence="13">Cytoskeleton</location>
    </subcellularLocation>
    <subcellularLocation>
        <location evidence="13">Cell junction</location>
        <location evidence="13">Gap junction</location>
    </subcellularLocation>
</comment>
<dbReference type="CDD" id="cd21199">
    <property type="entry name" value="CH_CYTS"/>
    <property type="match status" value="1"/>
</dbReference>
<evidence type="ECO:0000256" key="4">
    <source>
        <dbReference type="ARBA" id="ARBA00015657"/>
    </source>
</evidence>
<dbReference type="GO" id="GO:0005737">
    <property type="term" value="C:cytoplasm"/>
    <property type="evidence" value="ECO:0007669"/>
    <property type="project" value="UniProtKB-UniRule"/>
</dbReference>
<evidence type="ECO:0000256" key="6">
    <source>
        <dbReference type="ARBA" id="ARBA00022618"/>
    </source>
</evidence>
<feature type="coiled-coil region" evidence="14">
    <location>
        <begin position="333"/>
        <end position="363"/>
    </location>
</feature>
<keyword evidence="9 14" id="KW-0175">Coiled coil</keyword>
<evidence type="ECO:0000313" key="18">
    <source>
        <dbReference type="Proteomes" id="UP001591681"/>
    </source>
</evidence>
<dbReference type="EMBL" id="JBHFQA010000010">
    <property type="protein sequence ID" value="KAL2091805.1"/>
    <property type="molecule type" value="Genomic_DNA"/>
</dbReference>
<feature type="compositionally biased region" description="Low complexity" evidence="15">
    <location>
        <begin position="18"/>
        <end position="49"/>
    </location>
</feature>
<feature type="region of interest" description="Disordered" evidence="15">
    <location>
        <begin position="216"/>
        <end position="311"/>
    </location>
</feature>
<keyword evidence="11 13" id="KW-0131">Cell cycle</keyword>
<evidence type="ECO:0000256" key="14">
    <source>
        <dbReference type="SAM" id="Coils"/>
    </source>
</evidence>
<evidence type="ECO:0000256" key="10">
    <source>
        <dbReference type="ARBA" id="ARBA00023212"/>
    </source>
</evidence>
<dbReference type="SUPFAM" id="SSF47576">
    <property type="entry name" value="Calponin-homology domain, CH-domain"/>
    <property type="match status" value="1"/>
</dbReference>
<dbReference type="FunFam" id="1.10.418.10:FF:000020">
    <property type="entry name" value="Cytospin-A isoform 1"/>
    <property type="match status" value="1"/>
</dbReference>
<keyword evidence="18" id="KW-1185">Reference proteome</keyword>
<evidence type="ECO:0000256" key="8">
    <source>
        <dbReference type="ARBA" id="ARBA00022949"/>
    </source>
</evidence>
<dbReference type="PANTHER" id="PTHR23167">
    <property type="entry name" value="CALPONIN HOMOLOGY DOMAIN-CONTAINING PROTEIN DDB_G0272472-RELATED"/>
    <property type="match status" value="1"/>
</dbReference>
<protein>
    <recommendedName>
        <fullName evidence="4 13">Cytospin-A</fullName>
    </recommendedName>
</protein>
<name>A0ABD1JY67_9TELE</name>
<dbReference type="InterPro" id="IPR001715">
    <property type="entry name" value="CH_dom"/>
</dbReference>
<comment type="subunit">
    <text evidence="3 13">May interact with both microtubules and actin cytoskeleton.</text>
</comment>
<evidence type="ECO:0000259" key="16">
    <source>
        <dbReference type="PROSITE" id="PS50021"/>
    </source>
</evidence>
<keyword evidence="6 13" id="KW-0132">Cell division</keyword>
<dbReference type="InterPro" id="IPR050540">
    <property type="entry name" value="F-actin_Monoox_Mical"/>
</dbReference>
<dbReference type="GO" id="GO:0051301">
    <property type="term" value="P:cell division"/>
    <property type="evidence" value="ECO:0007669"/>
    <property type="project" value="UniProtKB-UniRule"/>
</dbReference>
<feature type="compositionally biased region" description="Polar residues" evidence="15">
    <location>
        <begin position="1"/>
        <end position="11"/>
    </location>
</feature>
<dbReference type="Proteomes" id="UP001591681">
    <property type="component" value="Unassembled WGS sequence"/>
</dbReference>
<comment type="caution">
    <text evidence="17">The sequence shown here is derived from an EMBL/GenBank/DDBJ whole genome shotgun (WGS) entry which is preliminary data.</text>
</comment>
<evidence type="ECO:0000256" key="2">
    <source>
        <dbReference type="ARBA" id="ARBA00009452"/>
    </source>
</evidence>
<evidence type="ECO:0000256" key="12">
    <source>
        <dbReference type="ARBA" id="ARBA00025131"/>
    </source>
</evidence>
<comment type="function">
    <text evidence="12 13">Involved in cytokinesis and spindle organization. May play a role in actin cytoskeleton organization and microtubule stabilization and hence required for proper cell adhesion and migration.</text>
</comment>